<dbReference type="STRING" id="183763.LP52_15605"/>
<dbReference type="Proteomes" id="UP000031675">
    <property type="component" value="Unassembled WGS sequence"/>
</dbReference>
<evidence type="ECO:0000313" key="2">
    <source>
        <dbReference type="EMBL" id="KIH98110.1"/>
    </source>
</evidence>
<dbReference type="AlphaFoldDB" id="A0A0C2JGT9"/>
<dbReference type="RefSeq" id="WP_040274410.1">
    <property type="nucleotide sequence ID" value="NZ_JROO01000029.1"/>
</dbReference>
<dbReference type="Pfam" id="PF17885">
    <property type="entry name" value="Smoa_sbd"/>
    <property type="match status" value="1"/>
</dbReference>
<dbReference type="InterPro" id="IPR041654">
    <property type="entry name" value="StyA_sbd"/>
</dbReference>
<evidence type="ECO:0000313" key="3">
    <source>
        <dbReference type="Proteomes" id="UP000031675"/>
    </source>
</evidence>
<dbReference type="Gene3D" id="3.50.50.60">
    <property type="entry name" value="FAD/NAD(P)-binding domain"/>
    <property type="match status" value="3"/>
</dbReference>
<reference evidence="3" key="1">
    <citation type="journal article" date="2015" name="Chem. Biol.">
        <title>Structure, bioactivity, and resistance mechanism of streptomonomicin, an unusual lasso Peptide from an understudied halophilic actinomycete.</title>
        <authorList>
            <person name="Metelev M."/>
            <person name="Tietz J.I."/>
            <person name="Melby J.O."/>
            <person name="Blair P.M."/>
            <person name="Zhu L."/>
            <person name="Livnat I."/>
            <person name="Severinov K."/>
            <person name="Mitchell D.A."/>
        </authorList>
    </citation>
    <scope>NUCLEOTIDE SEQUENCE [LARGE SCALE GENOMIC DNA]</scope>
    <source>
        <strain evidence="3">YIM 90003</strain>
    </source>
</reference>
<organism evidence="2 3">
    <name type="scientific">Streptomonospora alba</name>
    <dbReference type="NCBI Taxonomy" id="183763"/>
    <lineage>
        <taxon>Bacteria</taxon>
        <taxon>Bacillati</taxon>
        <taxon>Actinomycetota</taxon>
        <taxon>Actinomycetes</taxon>
        <taxon>Streptosporangiales</taxon>
        <taxon>Nocardiopsidaceae</taxon>
        <taxon>Streptomonospora</taxon>
    </lineage>
</organism>
<feature type="domain" description="Styrene monooxygenase StyA putative substrate binding" evidence="1">
    <location>
        <begin position="149"/>
        <end position="258"/>
    </location>
</feature>
<dbReference type="SUPFAM" id="SSF51905">
    <property type="entry name" value="FAD/NAD(P)-binding domain"/>
    <property type="match status" value="1"/>
</dbReference>
<evidence type="ECO:0000259" key="1">
    <source>
        <dbReference type="Pfam" id="PF17885"/>
    </source>
</evidence>
<dbReference type="EMBL" id="JROO01000029">
    <property type="protein sequence ID" value="KIH98110.1"/>
    <property type="molecule type" value="Genomic_DNA"/>
</dbReference>
<comment type="caution">
    <text evidence="2">The sequence shown here is derived from an EMBL/GenBank/DDBJ whole genome shotgun (WGS) entry which is preliminary data.</text>
</comment>
<gene>
    <name evidence="2" type="ORF">LP52_15605</name>
</gene>
<proteinExistence type="predicted"/>
<dbReference type="InterPro" id="IPR036188">
    <property type="entry name" value="FAD/NAD-bd_sf"/>
</dbReference>
<dbReference type="OrthoDB" id="3414915at2"/>
<sequence length="420" mass="45150">MRKILIVGGGQSGLHLAHGLLTRGYDVTIMSAQSSGEVRRASPSTTQFSLPLALSSERELGLDLWSAQAPRISGARLELHPPYMPPAVLSGSFAAHGNGFGVAVDRRVKMADWLEFFEDQGGKVVIHGATLTDVDYFSRMYDLTIVAVGGGELGAVFDVDQSRLGGGHQRVITQVLVDRVEPALTDYADVVSAAQGRILIAPVLTADGPAYSVCVMGEPGGPLDGSHLRPERGRPHPGQVAEWIVGTLAREFPDVAARIQHGAPLDATAALVSRVRPHVRKPVQRLSGGAVLGMADAVVSTDPIGGQGWNLSSLCAQVYLQRIVEHGDQTFTPDWQQETFEAFWRSGGESAARLSDLLHRMWDPEAAEAMPHLTEVLFAAAQHQSVADRFIGDLADPRRYDTWLYDPESASAFLNEAAPA</sequence>
<name>A0A0C2JGT9_9ACTN</name>
<accession>A0A0C2JGT9</accession>
<protein>
    <recommendedName>
        <fullName evidence="1">Styrene monooxygenase StyA putative substrate binding domain-containing protein</fullName>
    </recommendedName>
</protein>
<keyword evidence="3" id="KW-1185">Reference proteome</keyword>